<dbReference type="Proteomes" id="UP001597280">
    <property type="component" value="Unassembled WGS sequence"/>
</dbReference>
<proteinExistence type="predicted"/>
<accession>A0ABW4PXX0</accession>
<evidence type="ECO:0000313" key="2">
    <source>
        <dbReference type="Proteomes" id="UP001597280"/>
    </source>
</evidence>
<dbReference type="RefSeq" id="WP_343904225.1">
    <property type="nucleotide sequence ID" value="NZ_BAAAIS010000002.1"/>
</dbReference>
<evidence type="ECO:0000313" key="1">
    <source>
        <dbReference type="EMBL" id="MFD1835014.1"/>
    </source>
</evidence>
<gene>
    <name evidence="1" type="ORF">ACFSDA_07970</name>
</gene>
<sequence length="52" mass="5652">MHAHPAEAYDAGWMVRRLGTATCEDVPVLTPHGLVRLSLDGTTTPYSQKETA</sequence>
<name>A0ABW4PXX0_9MICO</name>
<comment type="caution">
    <text evidence="1">The sequence shown here is derived from an EMBL/GenBank/DDBJ whole genome shotgun (WGS) entry which is preliminary data.</text>
</comment>
<keyword evidence="2" id="KW-1185">Reference proteome</keyword>
<dbReference type="EMBL" id="JBHUFL010000002">
    <property type="protein sequence ID" value="MFD1835014.1"/>
    <property type="molecule type" value="Genomic_DNA"/>
</dbReference>
<protein>
    <submittedName>
        <fullName evidence="1">Uncharacterized protein</fullName>
    </submittedName>
</protein>
<reference evidence="2" key="1">
    <citation type="journal article" date="2019" name="Int. J. Syst. Evol. Microbiol.">
        <title>The Global Catalogue of Microorganisms (GCM) 10K type strain sequencing project: providing services to taxonomists for standard genome sequencing and annotation.</title>
        <authorList>
            <consortium name="The Broad Institute Genomics Platform"/>
            <consortium name="The Broad Institute Genome Sequencing Center for Infectious Disease"/>
            <person name="Wu L."/>
            <person name="Ma J."/>
        </authorList>
    </citation>
    <scope>NUCLEOTIDE SEQUENCE [LARGE SCALE GENOMIC DNA]</scope>
    <source>
        <strain evidence="2">JCM 11650</strain>
    </source>
</reference>
<organism evidence="1 2">
    <name type="scientific">Brachybacterium rhamnosum</name>
    <dbReference type="NCBI Taxonomy" id="173361"/>
    <lineage>
        <taxon>Bacteria</taxon>
        <taxon>Bacillati</taxon>
        <taxon>Actinomycetota</taxon>
        <taxon>Actinomycetes</taxon>
        <taxon>Micrococcales</taxon>
        <taxon>Dermabacteraceae</taxon>
        <taxon>Brachybacterium</taxon>
    </lineage>
</organism>